<dbReference type="Proteomes" id="UP000594014">
    <property type="component" value="Chromosome"/>
</dbReference>
<name>A0ACD1AGQ8_9FIRM</name>
<keyword evidence="2" id="KW-1185">Reference proteome</keyword>
<protein>
    <submittedName>
        <fullName evidence="1">ABC transporter permease</fullName>
    </submittedName>
</protein>
<dbReference type="EMBL" id="CP042469">
    <property type="protein sequence ID" value="QOX65710.1"/>
    <property type="molecule type" value="Genomic_DNA"/>
</dbReference>
<evidence type="ECO:0000313" key="2">
    <source>
        <dbReference type="Proteomes" id="UP000594014"/>
    </source>
</evidence>
<proteinExistence type="predicted"/>
<reference evidence="1" key="1">
    <citation type="submission" date="2019-08" db="EMBL/GenBank/DDBJ databases">
        <title>Genome sequence of Clostridiales bacterium MT110.</title>
        <authorList>
            <person name="Cao J."/>
        </authorList>
    </citation>
    <scope>NUCLEOTIDE SEQUENCE</scope>
    <source>
        <strain evidence="1">MT110</strain>
    </source>
</reference>
<gene>
    <name evidence="1" type="ORF">FRZ06_21350</name>
</gene>
<evidence type="ECO:0000313" key="1">
    <source>
        <dbReference type="EMBL" id="QOX65710.1"/>
    </source>
</evidence>
<organism evidence="1 2">
    <name type="scientific">Anoxybacterium hadale</name>
    <dbReference type="NCBI Taxonomy" id="3408580"/>
    <lineage>
        <taxon>Bacteria</taxon>
        <taxon>Bacillati</taxon>
        <taxon>Bacillota</taxon>
        <taxon>Clostridia</taxon>
        <taxon>Peptostreptococcales</taxon>
        <taxon>Anaerovoracaceae</taxon>
        <taxon>Anoxybacterium</taxon>
    </lineage>
</organism>
<accession>A0ACD1AGQ8</accession>
<sequence length="384" mass="42429">MKLSKFLINKGVTYAILLAVFYQVVMVGLFIYGYHVLPSGVNQLGINVVNQAGDQGAAIQEELVPSISKSFVNVATDKDLGKSREELNNRQIQMIIVIPENFINDLQNGKSAFDFYINESNTTAVVTTMNEVAKSITDGFNQAMNQGKLTNILKSLNIDGPQQQLIAESIQNSVVQNNIYINKAPNRMDYVMTPMFLSVATYASSMVAAIILFNILVAFIPIIGKWKAFRYVQVAGCVIALLAPLFGIMTASLFISISPHKLFILYFQQVFMQITAFQFTLIFSLALGQNGIFLNIPLLLMQTISGGGTMPLQIMPNLFKLVSYLTPMYPNIQIDFGVLFGGPIFTFEVRLLMLLIISILVLLAIVWHKKESGGEPVTAATVNQ</sequence>